<evidence type="ECO:0000313" key="2">
    <source>
        <dbReference type="Proteomes" id="UP001286313"/>
    </source>
</evidence>
<keyword evidence="2" id="KW-1185">Reference proteome</keyword>
<gene>
    <name evidence="1" type="ORF">Pcinc_000604</name>
</gene>
<dbReference type="AlphaFoldDB" id="A0AAE1GPH2"/>
<reference evidence="1" key="1">
    <citation type="submission" date="2023-10" db="EMBL/GenBank/DDBJ databases">
        <title>Genome assemblies of two species of porcelain crab, Petrolisthes cinctipes and Petrolisthes manimaculis (Anomura: Porcellanidae).</title>
        <authorList>
            <person name="Angst P."/>
        </authorList>
    </citation>
    <scope>NUCLEOTIDE SEQUENCE</scope>
    <source>
        <strain evidence="1">PB745_01</strain>
        <tissue evidence="1">Gill</tissue>
    </source>
</reference>
<protein>
    <submittedName>
        <fullName evidence="1">Uncharacterized protein</fullName>
    </submittedName>
</protein>
<comment type="caution">
    <text evidence="1">The sequence shown here is derived from an EMBL/GenBank/DDBJ whole genome shotgun (WGS) entry which is preliminary data.</text>
</comment>
<dbReference type="Proteomes" id="UP001286313">
    <property type="component" value="Unassembled WGS sequence"/>
</dbReference>
<organism evidence="1 2">
    <name type="scientific">Petrolisthes cinctipes</name>
    <name type="common">Flat porcelain crab</name>
    <dbReference type="NCBI Taxonomy" id="88211"/>
    <lineage>
        <taxon>Eukaryota</taxon>
        <taxon>Metazoa</taxon>
        <taxon>Ecdysozoa</taxon>
        <taxon>Arthropoda</taxon>
        <taxon>Crustacea</taxon>
        <taxon>Multicrustacea</taxon>
        <taxon>Malacostraca</taxon>
        <taxon>Eumalacostraca</taxon>
        <taxon>Eucarida</taxon>
        <taxon>Decapoda</taxon>
        <taxon>Pleocyemata</taxon>
        <taxon>Anomura</taxon>
        <taxon>Galatheoidea</taxon>
        <taxon>Porcellanidae</taxon>
        <taxon>Petrolisthes</taxon>
    </lineage>
</organism>
<sequence length="170" mass="19089">MSTTKERAAKSFVRVDLPCDGHTFENSTEDRKIAFAMERTKCHVCGLHVYEDILSRMHMLSDFQTKDHNVLNKIATKCKNGEGRFDHNSYDLAKNALSEMTVGIVKASLTVFRLFSALAEKHGAVGIRECYKKSTPDKMVCEITRVMTNALSTAPSPADWNKKADTVEQQ</sequence>
<evidence type="ECO:0000313" key="1">
    <source>
        <dbReference type="EMBL" id="KAK3895681.1"/>
    </source>
</evidence>
<name>A0AAE1GPH2_PETCI</name>
<accession>A0AAE1GPH2</accession>
<proteinExistence type="predicted"/>
<dbReference type="EMBL" id="JAWQEG010000033">
    <property type="protein sequence ID" value="KAK3895681.1"/>
    <property type="molecule type" value="Genomic_DNA"/>
</dbReference>